<dbReference type="PATRIC" id="fig|1365251.3.peg.1598"/>
<dbReference type="AlphaFoldDB" id="A0A167F6I4"/>
<organism evidence="1 2">
    <name type="scientific">Pseudoalteromonas luteoviolacea H33</name>
    <dbReference type="NCBI Taxonomy" id="1365251"/>
    <lineage>
        <taxon>Bacteria</taxon>
        <taxon>Pseudomonadati</taxon>
        <taxon>Pseudomonadota</taxon>
        <taxon>Gammaproteobacteria</taxon>
        <taxon>Alteromonadales</taxon>
        <taxon>Pseudoalteromonadaceae</taxon>
        <taxon>Pseudoalteromonas</taxon>
    </lineage>
</organism>
<dbReference type="OrthoDB" id="6310527at2"/>
<dbReference type="RefSeq" id="WP_063361191.1">
    <property type="nucleotide sequence ID" value="NZ_AUXZ01000066.1"/>
</dbReference>
<proteinExistence type="predicted"/>
<comment type="caution">
    <text evidence="1">The sequence shown here is derived from an EMBL/GenBank/DDBJ whole genome shotgun (WGS) entry which is preliminary data.</text>
</comment>
<name>A0A167F6I4_9GAMM</name>
<gene>
    <name evidence="1" type="ORF">N476_11980</name>
</gene>
<sequence>MHIKSALNINLADSKSLATNTRIEKSEKLEQEQIAKVYAPRYPEPQPELYDPYMRAKKHKVHIINMSNPDANNVPQYRYGDLTELEDIDAYLTHEDRLSTEQKDLLRTHIPSKELLSLMDKMDDETLEQFVGVLAKSFRLDAFMGAGINKEKSQELISLLNSMTEEEIQDTVSTLAALSEQEEENIKMFVFLDDEFDHSNTLFRPFSEVADYKQLAMESLHFSKLTHQYVDLLSKNRYSQGEMTSINQHLKESTREQSKGILDMASHVKNNDRTSFVAMLDEADKSSENNIFSYVSKLVDLEEYTSGYESSHGGHVLFTDKMETESERREVYSNLIDAYEKQGVGWMQDVIEHIHETPPQIQSDIWKQINDTIEDNPALFEKSDSVETWMKINLSSIQREFENQQIDQIYDAAENLDVPIDVGRLSWVYHETLRVNK</sequence>
<dbReference type="EMBL" id="AUXZ01000066">
    <property type="protein sequence ID" value="KZN51755.1"/>
    <property type="molecule type" value="Genomic_DNA"/>
</dbReference>
<evidence type="ECO:0000313" key="1">
    <source>
        <dbReference type="EMBL" id="KZN51755.1"/>
    </source>
</evidence>
<reference evidence="1 2" key="1">
    <citation type="submission" date="2013-07" db="EMBL/GenBank/DDBJ databases">
        <title>Comparative Genomic and Metabolomic Analysis of Twelve Strains of Pseudoalteromonas luteoviolacea.</title>
        <authorList>
            <person name="Vynne N.G."/>
            <person name="Mansson M."/>
            <person name="Gram L."/>
        </authorList>
    </citation>
    <scope>NUCLEOTIDE SEQUENCE [LARGE SCALE GENOMIC DNA]</scope>
    <source>
        <strain evidence="1 2">H33</strain>
    </source>
</reference>
<dbReference type="Proteomes" id="UP000076503">
    <property type="component" value="Unassembled WGS sequence"/>
</dbReference>
<accession>A0A167F6I4</accession>
<evidence type="ECO:0000313" key="2">
    <source>
        <dbReference type="Proteomes" id="UP000076503"/>
    </source>
</evidence>
<protein>
    <submittedName>
        <fullName evidence="1">Uncharacterized protein</fullName>
    </submittedName>
</protein>